<comment type="caution">
    <text evidence="1">The sequence shown here is derived from an EMBL/GenBank/DDBJ whole genome shotgun (WGS) entry which is preliminary data.</text>
</comment>
<dbReference type="Proteomes" id="UP000735302">
    <property type="component" value="Unassembled WGS sequence"/>
</dbReference>
<reference evidence="1 2" key="1">
    <citation type="journal article" date="2021" name="Elife">
        <title>Chloroplast acquisition without the gene transfer in kleptoplastic sea slugs, Plakobranchus ocellatus.</title>
        <authorList>
            <person name="Maeda T."/>
            <person name="Takahashi S."/>
            <person name="Yoshida T."/>
            <person name="Shimamura S."/>
            <person name="Takaki Y."/>
            <person name="Nagai Y."/>
            <person name="Toyoda A."/>
            <person name="Suzuki Y."/>
            <person name="Arimoto A."/>
            <person name="Ishii H."/>
            <person name="Satoh N."/>
            <person name="Nishiyama T."/>
            <person name="Hasebe M."/>
            <person name="Maruyama T."/>
            <person name="Minagawa J."/>
            <person name="Obokata J."/>
            <person name="Shigenobu S."/>
        </authorList>
    </citation>
    <scope>NUCLEOTIDE SEQUENCE [LARGE SCALE GENOMIC DNA]</scope>
</reference>
<evidence type="ECO:0000313" key="1">
    <source>
        <dbReference type="EMBL" id="GFO50222.1"/>
    </source>
</evidence>
<name>A0AAV4E0X1_9GAST</name>
<dbReference type="AlphaFoldDB" id="A0AAV4E0X1"/>
<gene>
    <name evidence="1" type="ORF">PoB_007672700</name>
</gene>
<sequence>MGPLTDCLAVCLDTRASYQGLHQYNTARANSRAGCCLLTVAHTYYIPGSLCPAVFPRGLMEKEIFSANTNQASSLINELLDFRFKSDTLISLS</sequence>
<dbReference type="EMBL" id="BLXT01008590">
    <property type="protein sequence ID" value="GFO50222.1"/>
    <property type="molecule type" value="Genomic_DNA"/>
</dbReference>
<accession>A0AAV4E0X1</accession>
<organism evidence="1 2">
    <name type="scientific">Plakobranchus ocellatus</name>
    <dbReference type="NCBI Taxonomy" id="259542"/>
    <lineage>
        <taxon>Eukaryota</taxon>
        <taxon>Metazoa</taxon>
        <taxon>Spiralia</taxon>
        <taxon>Lophotrochozoa</taxon>
        <taxon>Mollusca</taxon>
        <taxon>Gastropoda</taxon>
        <taxon>Heterobranchia</taxon>
        <taxon>Euthyneura</taxon>
        <taxon>Panpulmonata</taxon>
        <taxon>Sacoglossa</taxon>
        <taxon>Placobranchoidea</taxon>
        <taxon>Plakobranchidae</taxon>
        <taxon>Plakobranchus</taxon>
    </lineage>
</organism>
<proteinExistence type="predicted"/>
<protein>
    <submittedName>
        <fullName evidence="1">Uncharacterized protein</fullName>
    </submittedName>
</protein>
<evidence type="ECO:0000313" key="2">
    <source>
        <dbReference type="Proteomes" id="UP000735302"/>
    </source>
</evidence>
<keyword evidence="2" id="KW-1185">Reference proteome</keyword>